<reference evidence="2" key="3">
    <citation type="journal article" date="2011" name="PLoS ONE">
        <title>Genome sequence of a mesophilic hydrogenotrophic methanogen Methanocella paludicola, the first cultivated representative of the order Methanocellales.</title>
        <authorList>
            <person name="Sakai S."/>
            <person name="Takaki Y."/>
            <person name="Shimamura S."/>
            <person name="Sekine M."/>
            <person name="Tajima T."/>
            <person name="Kosugi H."/>
            <person name="Ichikawa N."/>
            <person name="Tasumi E."/>
            <person name="Hiraki A.T."/>
            <person name="Shimizu A."/>
            <person name="Kato Y."/>
            <person name="Nishiko R."/>
            <person name="Mori K."/>
            <person name="Fujita N."/>
            <person name="Imachi H."/>
            <person name="Takai K."/>
        </authorList>
    </citation>
    <scope>NUCLEOTIDE SEQUENCE [LARGE SCALE GENOMIC DNA]</scope>
    <source>
        <strain evidence="2">DSM 17711 / JCM 13418 / NBRC 101707 / SANAE</strain>
    </source>
</reference>
<reference evidence="1 2" key="1">
    <citation type="journal article" date="2007" name="Appl. Environ. Microbiol.">
        <title>Isolation of key methanogens for global methane emission from rice paddy fields: a novel isolate affiliated with the clone cluster rice cluster I.</title>
        <authorList>
            <person name="Sakai S."/>
            <person name="Imachi H."/>
            <person name="Sekiguchi Y."/>
            <person name="Ohashi A."/>
            <person name="Harada H."/>
            <person name="Kamagata Y."/>
        </authorList>
    </citation>
    <scope>NUCLEOTIDE SEQUENCE [LARGE SCALE GENOMIC DNA]</scope>
    <source>
        <strain evidence="2">DSM 17711 / JCM 13418 / NBRC 101707 / SANAE</strain>
    </source>
</reference>
<evidence type="ECO:0000313" key="2">
    <source>
        <dbReference type="Proteomes" id="UP000001882"/>
    </source>
</evidence>
<evidence type="ECO:0008006" key="3">
    <source>
        <dbReference type="Google" id="ProtNLM"/>
    </source>
</evidence>
<accession>D1YYF2</accession>
<dbReference type="eggNOG" id="arCOG11643">
    <property type="taxonomic scope" value="Archaea"/>
</dbReference>
<dbReference type="GeneID" id="8682669"/>
<dbReference type="Proteomes" id="UP000001882">
    <property type="component" value="Chromosome"/>
</dbReference>
<sequence length="353" mass="39761">MERMSLLYQFLGYTPENYSRVSVAQYELLMCLTKQQVDQELQQAWTPIVGSLEHNIALFCSEGLLEEASLEEKFDSKYRVADIKSLLEQHQISMSPKARKSEMIARYLDCIPANVASNEVADIRRYRLTGKGKKQVEFYLASKEMARKTMEASAMAYLMTGDLTRAGQRIALYESQQVFSKGPGIDWSKGMPEAYLKLAAYLLAHDYSELPLLETQRKEVGAKLALSALLGETYADAGKRILDVSNGEFGWTVFGNVLRTNPCCGYATTCNLDDPLEIAQLYARMRMGEACTNMDLEKLSALRLGKGIKILPANGNHCISCTRGKHQYSWSEIQSLPRLPKQWGCMCTYSAWI</sequence>
<evidence type="ECO:0000313" key="1">
    <source>
        <dbReference type="EMBL" id="BAI61474.1"/>
    </source>
</evidence>
<protein>
    <recommendedName>
        <fullName evidence="3">SAP domain-containing protein</fullName>
    </recommendedName>
</protein>
<dbReference type="STRING" id="304371.MCP_1402"/>
<dbReference type="KEGG" id="mpd:MCP_1402"/>
<dbReference type="InParanoid" id="D1YYF2"/>
<organism evidence="1 2">
    <name type="scientific">Methanocella paludicola (strain DSM 17711 / JCM 13418 / NBRC 101707 / SANAE)</name>
    <dbReference type="NCBI Taxonomy" id="304371"/>
    <lineage>
        <taxon>Archaea</taxon>
        <taxon>Methanobacteriati</taxon>
        <taxon>Methanobacteriota</taxon>
        <taxon>Stenosarchaea group</taxon>
        <taxon>Methanomicrobia</taxon>
        <taxon>Methanocellales</taxon>
        <taxon>Methanocellaceae</taxon>
        <taxon>Methanocella</taxon>
    </lineage>
</organism>
<reference evidence="1 2" key="2">
    <citation type="journal article" date="2008" name="Int. J. Syst. Evol. Microbiol.">
        <title>Methanocella paludicola gen. nov., sp. nov., a methane-producing archaeon, the first isolate of the lineage 'Rice Cluster I', and proposal of the new archaeal order Methanocellales ord. nov.</title>
        <authorList>
            <person name="Sakai S."/>
            <person name="Imachi H."/>
            <person name="Hanada S."/>
            <person name="Ohashi A."/>
            <person name="Harada H."/>
            <person name="Kamagata Y."/>
        </authorList>
    </citation>
    <scope>NUCLEOTIDE SEQUENCE [LARGE SCALE GENOMIC DNA]</scope>
    <source>
        <strain evidence="2">DSM 17711 / JCM 13418 / NBRC 101707 / SANAE</strain>
    </source>
</reference>
<dbReference type="EMBL" id="AP011532">
    <property type="protein sequence ID" value="BAI61474.1"/>
    <property type="molecule type" value="Genomic_DNA"/>
</dbReference>
<gene>
    <name evidence="1" type="ordered locus">MCP_1402</name>
</gene>
<dbReference type="RefSeq" id="WP_012900153.1">
    <property type="nucleotide sequence ID" value="NC_013665.1"/>
</dbReference>
<keyword evidence="2" id="KW-1185">Reference proteome</keyword>
<proteinExistence type="predicted"/>
<dbReference type="AlphaFoldDB" id="D1YYF2"/>
<name>D1YYF2_METPS</name>